<sequence>MSAQLPSKSPPEPSGPKYNARVALSCLSGHAPGPVLHALQQLRSVIDDRLREELGSRYDRHSAQSVGTDKLTVIFTLRAASSAAAIRAAGVAAAALVELLTDSGAAIDLSGIALVVRAQ</sequence>
<dbReference type="RefSeq" id="WP_270006259.1">
    <property type="nucleotide sequence ID" value="NZ_JAPCID010000008.1"/>
</dbReference>
<dbReference type="EMBL" id="JAPCID010000008">
    <property type="protein sequence ID" value="MDA0137255.1"/>
    <property type="molecule type" value="Genomic_DNA"/>
</dbReference>
<gene>
    <name evidence="1" type="ORF">OJ962_07100</name>
</gene>
<evidence type="ECO:0000313" key="2">
    <source>
        <dbReference type="Proteomes" id="UP001147700"/>
    </source>
</evidence>
<name>A0ABT4RFF1_9ACTN</name>
<organism evidence="1 2">
    <name type="scientific">Solirubrobacter deserti</name>
    <dbReference type="NCBI Taxonomy" id="2282478"/>
    <lineage>
        <taxon>Bacteria</taxon>
        <taxon>Bacillati</taxon>
        <taxon>Actinomycetota</taxon>
        <taxon>Thermoleophilia</taxon>
        <taxon>Solirubrobacterales</taxon>
        <taxon>Solirubrobacteraceae</taxon>
        <taxon>Solirubrobacter</taxon>
    </lineage>
</organism>
<accession>A0ABT4RFF1</accession>
<keyword evidence="2" id="KW-1185">Reference proteome</keyword>
<proteinExistence type="predicted"/>
<evidence type="ECO:0000313" key="1">
    <source>
        <dbReference type="EMBL" id="MDA0137255.1"/>
    </source>
</evidence>
<reference evidence="1" key="1">
    <citation type="submission" date="2022-10" db="EMBL/GenBank/DDBJ databases">
        <title>The WGS of Solirubrobacter sp. CPCC 204708.</title>
        <authorList>
            <person name="Jiang Z."/>
        </authorList>
    </citation>
    <scope>NUCLEOTIDE SEQUENCE</scope>
    <source>
        <strain evidence="1">CPCC 204708</strain>
    </source>
</reference>
<comment type="caution">
    <text evidence="1">The sequence shown here is derived from an EMBL/GenBank/DDBJ whole genome shotgun (WGS) entry which is preliminary data.</text>
</comment>
<protein>
    <submittedName>
        <fullName evidence="1">Uncharacterized protein</fullName>
    </submittedName>
</protein>
<dbReference type="Proteomes" id="UP001147700">
    <property type="component" value="Unassembled WGS sequence"/>
</dbReference>